<dbReference type="EMBL" id="BJVJ01000003">
    <property type="protein sequence ID" value="GEL21473.1"/>
    <property type="molecule type" value="Genomic_DNA"/>
</dbReference>
<keyword evidence="1 2" id="KW-0732">Signal</keyword>
<reference evidence="4 5" key="1">
    <citation type="submission" date="2019-07" db="EMBL/GenBank/DDBJ databases">
        <title>Whole genome shotgun sequence of Pseudonocardia sulfidoxydans NBRC 16205.</title>
        <authorList>
            <person name="Hosoyama A."/>
            <person name="Uohara A."/>
            <person name="Ohji S."/>
            <person name="Ichikawa N."/>
        </authorList>
    </citation>
    <scope>NUCLEOTIDE SEQUENCE [LARGE SCALE GENOMIC DNA]</scope>
    <source>
        <strain evidence="4 5">NBRC 16205</strain>
    </source>
</reference>
<protein>
    <submittedName>
        <fullName evidence="4">Putative amino acid ABC transporter, substrate-binding protein</fullName>
    </submittedName>
</protein>
<dbReference type="SUPFAM" id="SSF53850">
    <property type="entry name" value="Periplasmic binding protein-like II"/>
    <property type="match status" value="1"/>
</dbReference>
<sequence length="343" mass="35948">MSGVRTRLTTRWARVAAAGVVTVVLGATAAACGGDADAASGGKASGTTDVTIGAVSNGAAKETVVKVDVVESIRNEVPKEILDKGQLVIGAGFLPTGAAPLGFVGTDQKTLTGSEPDLGRLVAAVLGLEPVHNNATWENLFVGIDSGRTDVGFSNITDTEQRKLKYDFACYRQDNLGFEALASNPWSFDGTAKSLAGKTFSVGKGTNQEKILLQWQTELQAAGQTLDIKYYPDVNSTYLALTSGKIDAYFTPNPSIAYHVTQTATTPQPTKSAGVYSGAGASLQGLICATTKKDNGLAKPLADAVNHLIQNGQYKQWLDTWNLANEAIPTSEINPPGLPLTNT</sequence>
<dbReference type="InterPro" id="IPR001638">
    <property type="entry name" value="Solute-binding_3/MltF_N"/>
</dbReference>
<accession>A0A511DAS5</accession>
<proteinExistence type="predicted"/>
<dbReference type="SMART" id="SM00062">
    <property type="entry name" value="PBPb"/>
    <property type="match status" value="1"/>
</dbReference>
<comment type="caution">
    <text evidence="4">The sequence shown here is derived from an EMBL/GenBank/DDBJ whole genome shotgun (WGS) entry which is preliminary data.</text>
</comment>
<dbReference type="PANTHER" id="PTHR35936:SF19">
    <property type="entry name" value="AMINO-ACID-BINDING PROTEIN YXEM-RELATED"/>
    <property type="match status" value="1"/>
</dbReference>
<dbReference type="PANTHER" id="PTHR35936">
    <property type="entry name" value="MEMBRANE-BOUND LYTIC MUREIN TRANSGLYCOSYLASE F"/>
    <property type="match status" value="1"/>
</dbReference>
<evidence type="ECO:0000259" key="3">
    <source>
        <dbReference type="SMART" id="SM00062"/>
    </source>
</evidence>
<dbReference type="Pfam" id="PF00497">
    <property type="entry name" value="SBP_bac_3"/>
    <property type="match status" value="1"/>
</dbReference>
<feature type="domain" description="Solute-binding protein family 3/N-terminal" evidence="3">
    <location>
        <begin position="86"/>
        <end position="325"/>
    </location>
</feature>
<dbReference type="Proteomes" id="UP000321685">
    <property type="component" value="Unassembled WGS sequence"/>
</dbReference>
<dbReference type="AlphaFoldDB" id="A0A511DAS5"/>
<evidence type="ECO:0000256" key="1">
    <source>
        <dbReference type="ARBA" id="ARBA00022729"/>
    </source>
</evidence>
<feature type="chain" id="PRO_5039319164" evidence="2">
    <location>
        <begin position="30"/>
        <end position="343"/>
    </location>
</feature>
<dbReference type="RefSeq" id="WP_186816699.1">
    <property type="nucleotide sequence ID" value="NZ_BJVJ01000003.1"/>
</dbReference>
<name>A0A511DAS5_9PSEU</name>
<organism evidence="4 5">
    <name type="scientific">Pseudonocardia sulfidoxydans NBRC 16205</name>
    <dbReference type="NCBI Taxonomy" id="1223511"/>
    <lineage>
        <taxon>Bacteria</taxon>
        <taxon>Bacillati</taxon>
        <taxon>Actinomycetota</taxon>
        <taxon>Actinomycetes</taxon>
        <taxon>Pseudonocardiales</taxon>
        <taxon>Pseudonocardiaceae</taxon>
        <taxon>Pseudonocardia</taxon>
    </lineage>
</organism>
<keyword evidence="5" id="KW-1185">Reference proteome</keyword>
<gene>
    <name evidence="4" type="ORF">PSU4_04270</name>
</gene>
<dbReference type="PROSITE" id="PS51257">
    <property type="entry name" value="PROKAR_LIPOPROTEIN"/>
    <property type="match status" value="1"/>
</dbReference>
<evidence type="ECO:0000313" key="4">
    <source>
        <dbReference type="EMBL" id="GEL21473.1"/>
    </source>
</evidence>
<evidence type="ECO:0000256" key="2">
    <source>
        <dbReference type="SAM" id="SignalP"/>
    </source>
</evidence>
<evidence type="ECO:0000313" key="5">
    <source>
        <dbReference type="Proteomes" id="UP000321685"/>
    </source>
</evidence>
<feature type="signal peptide" evidence="2">
    <location>
        <begin position="1"/>
        <end position="29"/>
    </location>
</feature>
<dbReference type="Gene3D" id="3.40.190.10">
    <property type="entry name" value="Periplasmic binding protein-like II"/>
    <property type="match status" value="2"/>
</dbReference>